<evidence type="ECO:0000313" key="1">
    <source>
        <dbReference type="EMBL" id="TNJ27536.1"/>
    </source>
</evidence>
<sequence length="376" mass="41706">MKPIIYVVEVPEQRISKWQESIPTAQVPLRVKREARDPLEVPHLFDQFIGSISHPITYYSYAQSSGPQLITLTPDQLGDERLFIHMTNLHTGFQLSFPTYSYGSSLLLSLKPVVIGIGAQFAEAISMDLISYLAGLHNRVCSTPQQPTFVSSSCLLRIQELCLRIPLTEPCLLCGSQILGLPGPVHTAAGDFMSEVALAKLLGIPFTVLGTDTLESIYPSLEGLFPMRLYLFGEIGDNPPAEVPFLACPVIVQCNQLICVQSYSANEDGEGTFIASKSYNEVLETGEKLLHYVVRKTKKGVEVLVPDADDRGEVSWPKGSHLHYYPFHKHCCDLARAAFQRIDAQRATGLADEEVRNHVQNCESYEDDLISQLRGP</sequence>
<evidence type="ECO:0000313" key="2">
    <source>
        <dbReference type="Proteomes" id="UP000315496"/>
    </source>
</evidence>
<dbReference type="VEuPathDB" id="GiardiaDB:GMRT_10839"/>
<organism evidence="1 2">
    <name type="scientific">Giardia muris</name>
    <dbReference type="NCBI Taxonomy" id="5742"/>
    <lineage>
        <taxon>Eukaryota</taxon>
        <taxon>Metamonada</taxon>
        <taxon>Diplomonadida</taxon>
        <taxon>Hexamitidae</taxon>
        <taxon>Giardiinae</taxon>
        <taxon>Giardia</taxon>
    </lineage>
</organism>
<reference evidence="1 2" key="1">
    <citation type="submission" date="2019-05" db="EMBL/GenBank/DDBJ databases">
        <title>The compact genome of Giardia muris reveals important steps in the evolution of intestinal protozoan parasites.</title>
        <authorList>
            <person name="Xu F."/>
            <person name="Jimenez-Gonzalez A."/>
            <person name="Einarsson E."/>
            <person name="Astvaldsson A."/>
            <person name="Peirasmaki D."/>
            <person name="Eckmann L."/>
            <person name="Andersson J.O."/>
            <person name="Svard S.G."/>
            <person name="Jerlstrom-Hultqvist J."/>
        </authorList>
    </citation>
    <scope>NUCLEOTIDE SEQUENCE [LARGE SCALE GENOMIC DNA]</scope>
    <source>
        <strain evidence="1 2">Roberts-Thomson</strain>
    </source>
</reference>
<comment type="caution">
    <text evidence="1">The sequence shown here is derived from an EMBL/GenBank/DDBJ whole genome shotgun (WGS) entry which is preliminary data.</text>
</comment>
<keyword evidence="2" id="KW-1185">Reference proteome</keyword>
<dbReference type="Proteomes" id="UP000315496">
    <property type="component" value="Chromosome 3"/>
</dbReference>
<protein>
    <submittedName>
        <fullName evidence="1">Uncharacterized protein</fullName>
    </submittedName>
</protein>
<gene>
    <name evidence="1" type="ORF">GMRT_10839</name>
</gene>
<proteinExistence type="predicted"/>
<dbReference type="EMBL" id="VDLU01000003">
    <property type="protein sequence ID" value="TNJ27536.1"/>
    <property type="molecule type" value="Genomic_DNA"/>
</dbReference>
<accession>A0A4Z1SP16</accession>
<name>A0A4Z1SP16_GIAMU</name>
<dbReference type="AlphaFoldDB" id="A0A4Z1SP16"/>